<reference evidence="1 2" key="1">
    <citation type="journal article" date="2021" name="Hortic Res">
        <title>High-quality reference genome and annotation aids understanding of berry development for evergreen blueberry (Vaccinium darrowii).</title>
        <authorList>
            <person name="Yu J."/>
            <person name="Hulse-Kemp A.M."/>
            <person name="Babiker E."/>
            <person name="Staton M."/>
        </authorList>
    </citation>
    <scope>NUCLEOTIDE SEQUENCE [LARGE SCALE GENOMIC DNA]</scope>
    <source>
        <strain evidence="2">cv. NJ 8807/NJ 8810</strain>
        <tissue evidence="1">Young leaf</tissue>
    </source>
</reference>
<evidence type="ECO:0000313" key="1">
    <source>
        <dbReference type="EMBL" id="KAH7847038.1"/>
    </source>
</evidence>
<name>A0ACB7Y1C6_9ERIC</name>
<comment type="caution">
    <text evidence="1">The sequence shown here is derived from an EMBL/GenBank/DDBJ whole genome shotgun (WGS) entry which is preliminary data.</text>
</comment>
<dbReference type="Proteomes" id="UP000828048">
    <property type="component" value="Chromosome 5"/>
</dbReference>
<sequence length="302" mass="32835">MGPSSSSLKLSSSSHILESTMPMIILSSNLVSSQRPLSTLRFRKPCDQVVWRWMVAWSLMTTVTPSMLANIISFYLNQQCCKASQGLVGMRFDDNIFIHIVDSGIWPEDESFRDEELGSVPSGWKGNCIDAPNFNSRCSNSDILATMESAIQDDIPILSLSLGGTEYPYHDAARNHGPDSYSLTDTATWLTTVSVGSIDRAFKVNVLLRDCETFVDSSLYSSSAINICFSTVDVGLCDTSNGTSYDLTKKIVVINVASSPSFDFAQLVKKASGVGVIQINSVNVGETLLAISFPLPAASRLQ</sequence>
<keyword evidence="2" id="KW-1185">Reference proteome</keyword>
<protein>
    <submittedName>
        <fullName evidence="1">Uncharacterized protein</fullName>
    </submittedName>
</protein>
<dbReference type="EMBL" id="CM037155">
    <property type="protein sequence ID" value="KAH7847038.1"/>
    <property type="molecule type" value="Genomic_DNA"/>
</dbReference>
<accession>A0ACB7Y1C6</accession>
<gene>
    <name evidence="1" type="ORF">Vadar_021163</name>
</gene>
<proteinExistence type="predicted"/>
<evidence type="ECO:0000313" key="2">
    <source>
        <dbReference type="Proteomes" id="UP000828048"/>
    </source>
</evidence>
<organism evidence="1 2">
    <name type="scientific">Vaccinium darrowii</name>
    <dbReference type="NCBI Taxonomy" id="229202"/>
    <lineage>
        <taxon>Eukaryota</taxon>
        <taxon>Viridiplantae</taxon>
        <taxon>Streptophyta</taxon>
        <taxon>Embryophyta</taxon>
        <taxon>Tracheophyta</taxon>
        <taxon>Spermatophyta</taxon>
        <taxon>Magnoliopsida</taxon>
        <taxon>eudicotyledons</taxon>
        <taxon>Gunneridae</taxon>
        <taxon>Pentapetalae</taxon>
        <taxon>asterids</taxon>
        <taxon>Ericales</taxon>
        <taxon>Ericaceae</taxon>
        <taxon>Vaccinioideae</taxon>
        <taxon>Vaccinieae</taxon>
        <taxon>Vaccinium</taxon>
    </lineage>
</organism>